<evidence type="ECO:0000256" key="2">
    <source>
        <dbReference type="ARBA" id="ARBA00022801"/>
    </source>
</evidence>
<dbReference type="GO" id="GO:0080041">
    <property type="term" value="F:ADP-ribose pyrophosphohydrolase activity"/>
    <property type="evidence" value="ECO:0007669"/>
    <property type="project" value="TreeGrafter"/>
</dbReference>
<keyword evidence="6" id="KW-1185">Reference proteome</keyword>
<dbReference type="GO" id="GO:0006753">
    <property type="term" value="P:nucleoside phosphate metabolic process"/>
    <property type="evidence" value="ECO:0007669"/>
    <property type="project" value="TreeGrafter"/>
</dbReference>
<dbReference type="CDD" id="cd03424">
    <property type="entry name" value="NUDIX_ADPRase_Nudt5_UGPPase_Nudt14"/>
    <property type="match status" value="1"/>
</dbReference>
<keyword evidence="2" id="KW-0378">Hydrolase</keyword>
<dbReference type="Gene3D" id="3.90.79.10">
    <property type="entry name" value="Nucleoside Triphosphate Pyrophosphohydrolase"/>
    <property type="match status" value="1"/>
</dbReference>
<dbReference type="PROSITE" id="PS51462">
    <property type="entry name" value="NUDIX"/>
    <property type="match status" value="1"/>
</dbReference>
<dbReference type="EMBL" id="JAVHJL010000004">
    <property type="protein sequence ID" value="KAK6505838.1"/>
    <property type="molecule type" value="Genomic_DNA"/>
</dbReference>
<protein>
    <recommendedName>
        <fullName evidence="4">Nudix hydrolase domain-containing protein</fullName>
    </recommendedName>
</protein>
<dbReference type="SUPFAM" id="SSF55811">
    <property type="entry name" value="Nudix"/>
    <property type="match status" value="1"/>
</dbReference>
<dbReference type="GO" id="GO:0019693">
    <property type="term" value="P:ribose phosphate metabolic process"/>
    <property type="evidence" value="ECO:0007669"/>
    <property type="project" value="TreeGrafter"/>
</dbReference>
<evidence type="ECO:0000256" key="1">
    <source>
        <dbReference type="ARBA" id="ARBA00001946"/>
    </source>
</evidence>
<comment type="cofactor">
    <cofactor evidence="1">
        <name>Mg(2+)</name>
        <dbReference type="ChEBI" id="CHEBI:18420"/>
    </cofactor>
</comment>
<comment type="caution">
    <text evidence="5">The sequence shown here is derived from an EMBL/GenBank/DDBJ whole genome shotgun (WGS) entry which is preliminary data.</text>
</comment>
<dbReference type="Proteomes" id="UP001370758">
    <property type="component" value="Unassembled WGS sequence"/>
</dbReference>
<reference evidence="5 6" key="1">
    <citation type="submission" date="2023-08" db="EMBL/GenBank/DDBJ databases">
        <authorList>
            <person name="Palmer J.M."/>
        </authorList>
    </citation>
    <scope>NUCLEOTIDE SEQUENCE [LARGE SCALE GENOMIC DNA]</scope>
    <source>
        <strain evidence="5 6">TWF481</strain>
    </source>
</reference>
<organism evidence="5 6">
    <name type="scientific">Arthrobotrys musiformis</name>
    <dbReference type="NCBI Taxonomy" id="47236"/>
    <lineage>
        <taxon>Eukaryota</taxon>
        <taxon>Fungi</taxon>
        <taxon>Dikarya</taxon>
        <taxon>Ascomycota</taxon>
        <taxon>Pezizomycotina</taxon>
        <taxon>Orbiliomycetes</taxon>
        <taxon>Orbiliales</taxon>
        <taxon>Orbiliaceae</taxon>
        <taxon>Arthrobotrys</taxon>
    </lineage>
</organism>
<gene>
    <name evidence="5" type="ORF">TWF481_007729</name>
</gene>
<feature type="region of interest" description="Disordered" evidence="3">
    <location>
        <begin position="254"/>
        <end position="276"/>
    </location>
</feature>
<name>A0AAV9WCB5_9PEZI</name>
<dbReference type="PANTHER" id="PTHR11839:SF18">
    <property type="entry name" value="NUDIX HYDROLASE DOMAIN-CONTAINING PROTEIN"/>
    <property type="match status" value="1"/>
</dbReference>
<dbReference type="InterPro" id="IPR000086">
    <property type="entry name" value="NUDIX_hydrolase_dom"/>
</dbReference>
<evidence type="ECO:0000313" key="6">
    <source>
        <dbReference type="Proteomes" id="UP001370758"/>
    </source>
</evidence>
<feature type="domain" description="Nudix hydrolase" evidence="4">
    <location>
        <begin position="162"/>
        <end position="351"/>
    </location>
</feature>
<accession>A0AAV9WCB5</accession>
<dbReference type="AlphaFoldDB" id="A0AAV9WCB5"/>
<sequence length="361" mass="39664">MLSTIFHTLSSSKPLKPFRTDYILMNPLPRTSIRSSGSLSRYILLPYNPSRIKAALPRAIQQSRTMSSTITLPSIYNSVKVEIPPHISLTQPELIEFPAFKSWISRLTSSLRADNNPDGYSLRHIAVTNVVRFGSTKIGFLMLDAVVRDAEDKVSLPGAVLLRGPSVGILALLHPANTPKNNLYAILTLQPRIAGATTSMAEIPAGMLDDHGSFAGAAAKELEEEVGITISEDKLINLSELAIQSSPLLDSDNTKESIGLANAPPVSENPTHETEKSKLDGLFTSAGLLDEVITYHAFVHEIPEDELEQWKGRLTGEREKGERITLKLVKFDDLWKATRDSKALCAWALWKGLEEAGKLPY</sequence>
<evidence type="ECO:0000313" key="5">
    <source>
        <dbReference type="EMBL" id="KAK6505838.1"/>
    </source>
</evidence>
<dbReference type="GO" id="GO:0080042">
    <property type="term" value="F:ADP-glucose pyrophosphohydrolase activity"/>
    <property type="evidence" value="ECO:0007669"/>
    <property type="project" value="TreeGrafter"/>
</dbReference>
<dbReference type="InterPro" id="IPR015797">
    <property type="entry name" value="NUDIX_hydrolase-like_dom_sf"/>
</dbReference>
<evidence type="ECO:0000259" key="4">
    <source>
        <dbReference type="PROSITE" id="PS51462"/>
    </source>
</evidence>
<proteinExistence type="predicted"/>
<dbReference type="PANTHER" id="PTHR11839">
    <property type="entry name" value="UDP/ADP-SUGAR PYROPHOSPHATASE"/>
    <property type="match status" value="1"/>
</dbReference>
<evidence type="ECO:0000256" key="3">
    <source>
        <dbReference type="SAM" id="MobiDB-lite"/>
    </source>
</evidence>